<dbReference type="AlphaFoldDB" id="A0A6A4LMY9"/>
<dbReference type="EMBL" id="QEFC01001769">
    <property type="protein sequence ID" value="KAE9455977.1"/>
    <property type="molecule type" value="Genomic_DNA"/>
</dbReference>
<dbReference type="SUPFAM" id="SSF56112">
    <property type="entry name" value="Protein kinase-like (PK-like)"/>
    <property type="match status" value="1"/>
</dbReference>
<comment type="caution">
    <text evidence="1">The sequence shown here is derived from an EMBL/GenBank/DDBJ whole genome shotgun (WGS) entry which is preliminary data.</text>
</comment>
<dbReference type="Proteomes" id="UP000428333">
    <property type="component" value="Linkage Group LG07"/>
</dbReference>
<gene>
    <name evidence="1" type="ORF">C3L33_12120</name>
</gene>
<organism evidence="1 2">
    <name type="scientific">Rhododendron williamsianum</name>
    <dbReference type="NCBI Taxonomy" id="262921"/>
    <lineage>
        <taxon>Eukaryota</taxon>
        <taxon>Viridiplantae</taxon>
        <taxon>Streptophyta</taxon>
        <taxon>Embryophyta</taxon>
        <taxon>Tracheophyta</taxon>
        <taxon>Spermatophyta</taxon>
        <taxon>Magnoliopsida</taxon>
        <taxon>eudicotyledons</taxon>
        <taxon>Gunneridae</taxon>
        <taxon>Pentapetalae</taxon>
        <taxon>asterids</taxon>
        <taxon>Ericales</taxon>
        <taxon>Ericaceae</taxon>
        <taxon>Ericoideae</taxon>
        <taxon>Rhodoreae</taxon>
        <taxon>Rhododendron</taxon>
    </lineage>
</organism>
<proteinExistence type="predicted"/>
<reference evidence="1 2" key="1">
    <citation type="journal article" date="2019" name="Genome Biol. Evol.">
        <title>The Rhododendron genome and chromosomal organization provide insight into shared whole-genome duplications across the heath family (Ericaceae).</title>
        <authorList>
            <person name="Soza V.L."/>
            <person name="Lindsley D."/>
            <person name="Waalkes A."/>
            <person name="Ramage E."/>
            <person name="Patwardhan R.P."/>
            <person name="Burton J.N."/>
            <person name="Adey A."/>
            <person name="Kumar A."/>
            <person name="Qiu R."/>
            <person name="Shendure J."/>
            <person name="Hall B."/>
        </authorList>
    </citation>
    <scope>NUCLEOTIDE SEQUENCE [LARGE SCALE GENOMIC DNA]</scope>
    <source>
        <strain evidence="1">RSF 1966-606</strain>
    </source>
</reference>
<dbReference type="InterPro" id="IPR011009">
    <property type="entry name" value="Kinase-like_dom_sf"/>
</dbReference>
<name>A0A6A4LMY9_9ERIC</name>
<keyword evidence="2" id="KW-1185">Reference proteome</keyword>
<evidence type="ECO:0008006" key="3">
    <source>
        <dbReference type="Google" id="ProtNLM"/>
    </source>
</evidence>
<protein>
    <recommendedName>
        <fullName evidence="3">Protein kinase domain-containing protein</fullName>
    </recommendedName>
</protein>
<dbReference type="OrthoDB" id="1749941at2759"/>
<evidence type="ECO:0000313" key="2">
    <source>
        <dbReference type="Proteomes" id="UP000428333"/>
    </source>
</evidence>
<accession>A0A6A4LMY9</accession>
<evidence type="ECO:0000313" key="1">
    <source>
        <dbReference type="EMBL" id="KAE9455977.1"/>
    </source>
</evidence>
<sequence>MPTILNLTTILNQTMNECAENAICKHHYYGDGITYFIPKAFSVIKLSLELSKFSTAEELKKATNNYAEDRILGQGGYGVVYK</sequence>
<feature type="non-terminal residue" evidence="1">
    <location>
        <position position="1"/>
    </location>
</feature>
<dbReference type="Gene3D" id="3.30.200.20">
    <property type="entry name" value="Phosphorylase Kinase, domain 1"/>
    <property type="match status" value="1"/>
</dbReference>